<dbReference type="Gene3D" id="3.50.30.30">
    <property type="match status" value="1"/>
</dbReference>
<evidence type="ECO:0000259" key="12">
    <source>
        <dbReference type="Pfam" id="PF02225"/>
    </source>
</evidence>
<keyword evidence="3" id="KW-0964">Secreted</keyword>
<feature type="active site" description="Charge relay system" evidence="8 9">
    <location>
        <position position="550"/>
    </location>
</feature>
<keyword evidence="7 9" id="KW-0720">Serine protease</keyword>
<keyword evidence="15" id="KW-1185">Reference proteome</keyword>
<proteinExistence type="inferred from homology"/>
<accession>A0A068RR86</accession>
<dbReference type="InterPro" id="IPR003137">
    <property type="entry name" value="PA_domain"/>
</dbReference>
<dbReference type="STRING" id="1263082.A0A068RR86"/>
<dbReference type="PROSITE" id="PS00138">
    <property type="entry name" value="SUBTILASE_SER"/>
    <property type="match status" value="1"/>
</dbReference>
<dbReference type="InterPro" id="IPR036852">
    <property type="entry name" value="Peptidase_S8/S53_dom_sf"/>
</dbReference>
<evidence type="ECO:0000256" key="5">
    <source>
        <dbReference type="ARBA" id="ARBA00022729"/>
    </source>
</evidence>
<dbReference type="PROSITE" id="PS00136">
    <property type="entry name" value="SUBTILASE_ASP"/>
    <property type="match status" value="1"/>
</dbReference>
<dbReference type="SUPFAM" id="SSF52743">
    <property type="entry name" value="Subtilisin-like"/>
    <property type="match status" value="1"/>
</dbReference>
<evidence type="ECO:0000259" key="11">
    <source>
        <dbReference type="Pfam" id="PF00082"/>
    </source>
</evidence>
<sequence>MALVAIILPTNSDATLIPDAYIVEYSDKQQGDSILSSLDGLTHPYHIRQTYASPVFNGLSLHLSAASRNSTSNNNGSITEAIDNIHPILAYLYAHPGVRRVYPVRNVPRPQWVDRKDINETSSLPYDNKLTQLKGMYDQMNLTGAGVTVGIIDSGVDYDHPAFGGFGPAHKIKFGHNFVDPANDDEHAGSHRLENDPYDLCPGNDGGHGTHVTGIVSGVDMSKNFSGIAPNVTIGAYRIFGCTGGAAEDVVIKAMEMAYEAGTTWLGSVRMIGVPFNMLRSFIGCDIINLSLSVESAWPENPMAVVADRLAQKGAIVVTVAGNQGGQGVFMQTSPGSGTRALTVGSMENTFRYDKVLHASVFPNQSYPYALSTSTENMPDGKMLGIVFDEEKHVVDGCSNSTLEQASAHDKILLLRRGSCSYDDKLEIAKQFGAAGVLFFDEEASKDNHEEPLLTKTSSGTIPSAGIANNDATKLIKHYRSNTMTDIILSFPSKPEKIPVNGPLRISDFSSTGPTYELGLKPTITGIGSDVFSTLPRHNNGGWGILSGTSMASPQVAGMAALMLEWYRRKGITKLDPVFLAELMQNHAMHIPYDGTPEHPLRQGGGFIQPMDALQSTVHVSPGYLSFNDTANMQNVHQLRITNGGNSKITLDLNNRVSQAILPFNGSTGYTPSEPSARDNTSVSLVFTPPRVEVQPGASINVQVTIHLPRNESTPWRYQMYGGFIEMSHKGSNKVDASVPYFGVLGSVQDLPLFDAGYPYLTSSSDTSYNSSDPFIFNVTAQEEVPKIVYRLLTATARADITVLDERNTMVGAIDGGPYTYLDRNNLQDDDKHSSIEWNGRIVDPHDTSNNNTESILIQPGTYRLHMRALRLLGDPQNVSSWQEWISSPIMVVN</sequence>
<feature type="domain" description="Peptidase S8/S53" evidence="11">
    <location>
        <begin position="144"/>
        <end position="588"/>
    </location>
</feature>
<evidence type="ECO:0000256" key="7">
    <source>
        <dbReference type="ARBA" id="ARBA00022825"/>
    </source>
</evidence>
<keyword evidence="6 9" id="KW-0378">Hydrolase</keyword>
<comment type="similarity">
    <text evidence="1 9 10">Belongs to the peptidase S8 family.</text>
</comment>
<dbReference type="InterPro" id="IPR010435">
    <property type="entry name" value="C5a/SBT2-like_Fn3"/>
</dbReference>
<evidence type="ECO:0000313" key="15">
    <source>
        <dbReference type="Proteomes" id="UP000027586"/>
    </source>
</evidence>
<evidence type="ECO:0000256" key="9">
    <source>
        <dbReference type="PROSITE-ProRule" id="PRU01240"/>
    </source>
</evidence>
<organism evidence="14 15">
    <name type="scientific">Lichtheimia corymbifera JMRC:FSU:9682</name>
    <dbReference type="NCBI Taxonomy" id="1263082"/>
    <lineage>
        <taxon>Eukaryota</taxon>
        <taxon>Fungi</taxon>
        <taxon>Fungi incertae sedis</taxon>
        <taxon>Mucoromycota</taxon>
        <taxon>Mucoromycotina</taxon>
        <taxon>Mucoromycetes</taxon>
        <taxon>Mucorales</taxon>
        <taxon>Lichtheimiaceae</taxon>
        <taxon>Lichtheimia</taxon>
    </lineage>
</organism>
<gene>
    <name evidence="14" type="ORF">LCOR_03657.1</name>
</gene>
<dbReference type="InterPro" id="IPR023828">
    <property type="entry name" value="Peptidase_S8_Ser-AS"/>
</dbReference>
<dbReference type="CDD" id="cd00538">
    <property type="entry name" value="PA"/>
    <property type="match status" value="1"/>
</dbReference>
<protein>
    <submittedName>
        <fullName evidence="14">Minor extracellular protease vpr</fullName>
    </submittedName>
</protein>
<dbReference type="InterPro" id="IPR022398">
    <property type="entry name" value="Peptidase_S8_His-AS"/>
</dbReference>
<evidence type="ECO:0000313" key="14">
    <source>
        <dbReference type="EMBL" id="CDH52142.1"/>
    </source>
</evidence>
<dbReference type="GO" id="GO:0006508">
    <property type="term" value="P:proteolysis"/>
    <property type="evidence" value="ECO:0007669"/>
    <property type="project" value="UniProtKB-KW"/>
</dbReference>
<feature type="active site" description="Charge relay system" evidence="8 9">
    <location>
        <position position="153"/>
    </location>
</feature>
<keyword evidence="2" id="KW-0134">Cell wall</keyword>
<dbReference type="PROSITE" id="PS00137">
    <property type="entry name" value="SUBTILASE_HIS"/>
    <property type="match status" value="1"/>
</dbReference>
<name>A0A068RR86_9FUNG</name>
<dbReference type="Pfam" id="PF00082">
    <property type="entry name" value="Peptidase_S8"/>
    <property type="match status" value="1"/>
</dbReference>
<keyword evidence="4 9" id="KW-0645">Protease</keyword>
<dbReference type="GO" id="GO:0005615">
    <property type="term" value="C:extracellular space"/>
    <property type="evidence" value="ECO:0007669"/>
    <property type="project" value="TreeGrafter"/>
</dbReference>
<dbReference type="EMBL" id="CBTN010000012">
    <property type="protein sequence ID" value="CDH52142.1"/>
    <property type="molecule type" value="Genomic_DNA"/>
</dbReference>
<dbReference type="Proteomes" id="UP000027586">
    <property type="component" value="Unassembled WGS sequence"/>
</dbReference>
<dbReference type="InterPro" id="IPR050131">
    <property type="entry name" value="Peptidase_S8_subtilisin-like"/>
</dbReference>
<evidence type="ECO:0000256" key="4">
    <source>
        <dbReference type="ARBA" id="ARBA00022670"/>
    </source>
</evidence>
<dbReference type="OrthoDB" id="10256524at2759"/>
<dbReference type="InterPro" id="IPR023827">
    <property type="entry name" value="Peptidase_S8_Asp-AS"/>
</dbReference>
<evidence type="ECO:0000256" key="1">
    <source>
        <dbReference type="ARBA" id="ARBA00011073"/>
    </source>
</evidence>
<comment type="caution">
    <text evidence="14">The sequence shown here is derived from an EMBL/GenBank/DDBJ whole genome shotgun (WGS) entry which is preliminary data.</text>
</comment>
<dbReference type="SUPFAM" id="SSF52025">
    <property type="entry name" value="PA domain"/>
    <property type="match status" value="1"/>
</dbReference>
<evidence type="ECO:0000259" key="13">
    <source>
        <dbReference type="Pfam" id="PF06280"/>
    </source>
</evidence>
<feature type="domain" description="PA" evidence="12">
    <location>
        <begin position="395"/>
        <end position="475"/>
    </location>
</feature>
<reference evidence="14" key="1">
    <citation type="submission" date="2013-08" db="EMBL/GenBank/DDBJ databases">
        <title>Gene expansion shapes genome architecture in the human pathogen Lichtheimia corymbifera: an evolutionary genomics analysis in the ancient terrestrial Mucorales (Mucoromycotina).</title>
        <authorList>
            <person name="Schwartze V.U."/>
            <person name="Winter S."/>
            <person name="Shelest E."/>
            <person name="Marcet-Houben M."/>
            <person name="Horn F."/>
            <person name="Wehner S."/>
            <person name="Hoffmann K."/>
            <person name="Riege K."/>
            <person name="Sammeth M."/>
            <person name="Nowrousian M."/>
            <person name="Valiante V."/>
            <person name="Linde J."/>
            <person name="Jacobsen I.D."/>
            <person name="Marz M."/>
            <person name="Brakhage A.A."/>
            <person name="Gabaldon T."/>
            <person name="Bocker S."/>
            <person name="Voigt K."/>
        </authorList>
    </citation>
    <scope>NUCLEOTIDE SEQUENCE [LARGE SCALE GENOMIC DNA]</scope>
    <source>
        <strain evidence="14">FSU 9682</strain>
    </source>
</reference>
<evidence type="ECO:0000256" key="6">
    <source>
        <dbReference type="ARBA" id="ARBA00022801"/>
    </source>
</evidence>
<evidence type="ECO:0000256" key="10">
    <source>
        <dbReference type="RuleBase" id="RU003355"/>
    </source>
</evidence>
<keyword evidence="5" id="KW-0732">Signal</keyword>
<dbReference type="VEuPathDB" id="FungiDB:LCOR_03657.1"/>
<dbReference type="Pfam" id="PF06280">
    <property type="entry name" value="fn3_5"/>
    <property type="match status" value="1"/>
</dbReference>
<dbReference type="GO" id="GO:0004252">
    <property type="term" value="F:serine-type endopeptidase activity"/>
    <property type="evidence" value="ECO:0007669"/>
    <property type="project" value="UniProtKB-UniRule"/>
</dbReference>
<dbReference type="PRINTS" id="PR00723">
    <property type="entry name" value="SUBTILISIN"/>
</dbReference>
<dbReference type="PROSITE" id="PS51892">
    <property type="entry name" value="SUBTILASE"/>
    <property type="match status" value="1"/>
</dbReference>
<dbReference type="PANTHER" id="PTHR43806">
    <property type="entry name" value="PEPTIDASE S8"/>
    <property type="match status" value="1"/>
</dbReference>
<dbReference type="GO" id="GO:0016020">
    <property type="term" value="C:membrane"/>
    <property type="evidence" value="ECO:0007669"/>
    <property type="project" value="InterPro"/>
</dbReference>
<dbReference type="AlphaFoldDB" id="A0A068RR86"/>
<evidence type="ECO:0000256" key="2">
    <source>
        <dbReference type="ARBA" id="ARBA00022512"/>
    </source>
</evidence>
<dbReference type="InterPro" id="IPR046450">
    <property type="entry name" value="PA_dom_sf"/>
</dbReference>
<evidence type="ECO:0000256" key="8">
    <source>
        <dbReference type="PIRSR" id="PIRSR615500-1"/>
    </source>
</evidence>
<dbReference type="InterPro" id="IPR015500">
    <property type="entry name" value="Peptidase_S8_subtilisin-rel"/>
</dbReference>
<dbReference type="Gene3D" id="3.40.50.200">
    <property type="entry name" value="Peptidase S8/S53 domain"/>
    <property type="match status" value="1"/>
</dbReference>
<evidence type="ECO:0000256" key="3">
    <source>
        <dbReference type="ARBA" id="ARBA00022525"/>
    </source>
</evidence>
<feature type="active site" description="Charge relay system" evidence="8 9">
    <location>
        <position position="208"/>
    </location>
</feature>
<feature type="domain" description="C5a peptidase/Subtilisin-like protease SBT2-like Fn3-like" evidence="13">
    <location>
        <begin position="626"/>
        <end position="741"/>
    </location>
</feature>
<dbReference type="PANTHER" id="PTHR43806:SF66">
    <property type="entry name" value="SERIN ENDOPEPTIDASE"/>
    <property type="match status" value="1"/>
</dbReference>
<dbReference type="InterPro" id="IPR000209">
    <property type="entry name" value="Peptidase_S8/S53_dom"/>
</dbReference>
<dbReference type="Pfam" id="PF02225">
    <property type="entry name" value="PA"/>
    <property type="match status" value="1"/>
</dbReference>